<keyword evidence="1" id="KW-0812">Transmembrane</keyword>
<feature type="transmembrane region" description="Helical" evidence="1">
    <location>
        <begin position="33"/>
        <end position="54"/>
    </location>
</feature>
<dbReference type="KEGG" id="bgh:BDBG_17898"/>
<name>A0A179V104_BLAGS</name>
<dbReference type="Proteomes" id="UP000002038">
    <property type="component" value="Unassembled WGS sequence"/>
</dbReference>
<dbReference type="GeneID" id="42529437"/>
<dbReference type="RefSeq" id="XP_031581076.1">
    <property type="nucleotide sequence ID" value="XM_031725518.1"/>
</dbReference>
<organism evidence="2 3">
    <name type="scientific">Blastomyces gilchristii (strain SLH14081)</name>
    <name type="common">Blastomyces dermatitidis</name>
    <dbReference type="NCBI Taxonomy" id="559298"/>
    <lineage>
        <taxon>Eukaryota</taxon>
        <taxon>Fungi</taxon>
        <taxon>Dikarya</taxon>
        <taxon>Ascomycota</taxon>
        <taxon>Pezizomycotina</taxon>
        <taxon>Eurotiomycetes</taxon>
        <taxon>Eurotiomycetidae</taxon>
        <taxon>Onygenales</taxon>
        <taxon>Ajellomycetaceae</taxon>
        <taxon>Blastomyces</taxon>
    </lineage>
</organism>
<evidence type="ECO:0000313" key="3">
    <source>
        <dbReference type="Proteomes" id="UP000002038"/>
    </source>
</evidence>
<feature type="non-terminal residue" evidence="2">
    <location>
        <position position="1"/>
    </location>
</feature>
<accession>A0A179V104</accession>
<feature type="transmembrane region" description="Helical" evidence="1">
    <location>
        <begin position="74"/>
        <end position="97"/>
    </location>
</feature>
<keyword evidence="1" id="KW-1133">Transmembrane helix</keyword>
<keyword evidence="3" id="KW-1185">Reference proteome</keyword>
<proteinExistence type="predicted"/>
<dbReference type="AlphaFoldDB" id="A0A179V104"/>
<protein>
    <submittedName>
        <fullName evidence="2">Uncharacterized protein</fullName>
    </submittedName>
</protein>
<evidence type="ECO:0000313" key="2">
    <source>
        <dbReference type="EMBL" id="OAT13723.1"/>
    </source>
</evidence>
<dbReference type="VEuPathDB" id="FungiDB:BDBG_17898"/>
<feature type="transmembrane region" description="Helical" evidence="1">
    <location>
        <begin position="162"/>
        <end position="180"/>
    </location>
</feature>
<reference evidence="3" key="1">
    <citation type="journal article" date="2015" name="PLoS Genet.">
        <title>The dynamic genome and transcriptome of the human fungal pathogen Blastomyces and close relative Emmonsia.</title>
        <authorList>
            <person name="Munoz J.F."/>
            <person name="Gauthier G.M."/>
            <person name="Desjardins C.A."/>
            <person name="Gallo J.E."/>
            <person name="Holder J."/>
            <person name="Sullivan T.D."/>
            <person name="Marty A.J."/>
            <person name="Carmen J.C."/>
            <person name="Chen Z."/>
            <person name="Ding L."/>
            <person name="Gujja S."/>
            <person name="Magrini V."/>
            <person name="Misas E."/>
            <person name="Mitreva M."/>
            <person name="Priest M."/>
            <person name="Saif S."/>
            <person name="Whiston E.A."/>
            <person name="Young S."/>
            <person name="Zeng Q."/>
            <person name="Goldman W.E."/>
            <person name="Mardis E.R."/>
            <person name="Taylor J.W."/>
            <person name="McEwen J.G."/>
            <person name="Clay O.K."/>
            <person name="Klein B.S."/>
            <person name="Cuomo C.A."/>
        </authorList>
    </citation>
    <scope>NUCLEOTIDE SEQUENCE [LARGE SCALE GENOMIC DNA]</scope>
    <source>
        <strain evidence="3">SLH14081</strain>
    </source>
</reference>
<keyword evidence="1" id="KW-0472">Membrane</keyword>
<sequence>PSHIDRFTFINNSEHLNVELLIKNFKNVIMKKLSMLYITKSSIFFSVFSISFSVTLSQSSTPVSVSDSLTSATSVPVILTLTTSALSDSVISAFIISSSHFKKILCRLNESYFSRITSLFNSVKIIKNIHIFRNENTDIVLFYTYRYKAHTLCLKCYHENELFVYCILLPAFLCILLCLSEKPCVCFTLTSEIILIEDDYVTETILFYSQASLITFSLFSAEKVVCISDHKHSAL</sequence>
<evidence type="ECO:0000256" key="1">
    <source>
        <dbReference type="SAM" id="Phobius"/>
    </source>
</evidence>
<feature type="non-terminal residue" evidence="2">
    <location>
        <position position="235"/>
    </location>
</feature>
<gene>
    <name evidence="2" type="ORF">BDBG_17898</name>
</gene>
<dbReference type="EMBL" id="GG657477">
    <property type="protein sequence ID" value="OAT13723.1"/>
    <property type="molecule type" value="Genomic_DNA"/>
</dbReference>